<keyword evidence="3" id="KW-0472">Membrane</keyword>
<evidence type="ECO:0000313" key="8">
    <source>
        <dbReference type="Proteomes" id="UP000193317"/>
    </source>
</evidence>
<reference evidence="7 8" key="1">
    <citation type="submission" date="2016-01" db="EMBL/GenBank/DDBJ databases">
        <title>The new phylogeny of the genus Mycobacterium.</title>
        <authorList>
            <person name="Tarcisio F."/>
            <person name="Conor M."/>
            <person name="Antonella G."/>
            <person name="Elisabetta G."/>
            <person name="Giulia F.S."/>
            <person name="Sara T."/>
            <person name="Anna F."/>
            <person name="Clotilde B."/>
            <person name="Roberto B."/>
            <person name="Veronica D.S."/>
            <person name="Fabio R."/>
            <person name="Monica P."/>
            <person name="Olivier J."/>
            <person name="Enrico T."/>
            <person name="Nicola S."/>
        </authorList>
    </citation>
    <scope>NUCLEOTIDE SEQUENCE [LARGE SCALE GENOMIC DNA]</scope>
    <source>
        <strain evidence="7 8">DSM 44166</strain>
    </source>
</reference>
<proteinExistence type="predicted"/>
<feature type="chain" id="PRO_5039067927" description="Lipoprotein antigen" evidence="6">
    <location>
        <begin position="20"/>
        <end position="139"/>
    </location>
</feature>
<accession>A0A1X2FKM2</accession>
<dbReference type="RefSeq" id="WP_085668430.1">
    <property type="nucleotide sequence ID" value="NZ_JACKRU010000315.1"/>
</dbReference>
<protein>
    <recommendedName>
        <fullName evidence="9">Lipoprotein antigen</fullName>
    </recommendedName>
</protein>
<dbReference type="GO" id="GO:0016020">
    <property type="term" value="C:membrane"/>
    <property type="evidence" value="ECO:0007669"/>
    <property type="project" value="InterPro"/>
</dbReference>
<keyword evidence="2 6" id="KW-0732">Signal</keyword>
<evidence type="ECO:0000313" key="7">
    <source>
        <dbReference type="EMBL" id="ORX18974.1"/>
    </source>
</evidence>
<keyword evidence="1" id="KW-1003">Cell membrane</keyword>
<dbReference type="AlphaFoldDB" id="A0A1X2FKM2"/>
<organism evidence="7 8">
    <name type="scientific">Mycobacterium szulgai</name>
    <dbReference type="NCBI Taxonomy" id="1787"/>
    <lineage>
        <taxon>Bacteria</taxon>
        <taxon>Bacillati</taxon>
        <taxon>Actinomycetota</taxon>
        <taxon>Actinomycetes</taxon>
        <taxon>Mycobacteriales</taxon>
        <taxon>Mycobacteriaceae</taxon>
        <taxon>Mycobacterium</taxon>
    </lineage>
</organism>
<name>A0A1X2FKM2_MYCSZ</name>
<evidence type="ECO:0000256" key="6">
    <source>
        <dbReference type="SAM" id="SignalP"/>
    </source>
</evidence>
<dbReference type="PROSITE" id="PS51257">
    <property type="entry name" value="PROKAR_LIPOPROTEIN"/>
    <property type="match status" value="1"/>
</dbReference>
<comment type="caution">
    <text evidence="7">The sequence shown here is derived from an EMBL/GenBank/DDBJ whole genome shotgun (WGS) entry which is preliminary data.</text>
</comment>
<dbReference type="InterPro" id="IPR008691">
    <property type="entry name" value="LpqH"/>
</dbReference>
<evidence type="ECO:0000256" key="1">
    <source>
        <dbReference type="ARBA" id="ARBA00022475"/>
    </source>
</evidence>
<sequence>MRRPIAVAAAALASAVVGACSPPPQTPLSGTASVTVDGNDAKFNVVECTQVQWYRTIHIGGNSAGATFVVDGRAQRATAESVRIHNVGGFTGSYARGAGSDADMSLTAGKFTITGTAGGYKVDQPSEPAIATFRIIATC</sequence>
<evidence type="ECO:0000256" key="3">
    <source>
        <dbReference type="ARBA" id="ARBA00023136"/>
    </source>
</evidence>
<dbReference type="Pfam" id="PF05481">
    <property type="entry name" value="Myco_19_kDa"/>
    <property type="match status" value="1"/>
</dbReference>
<gene>
    <name evidence="7" type="ORF">AWC27_16030</name>
</gene>
<dbReference type="EMBL" id="LQPW01000005">
    <property type="protein sequence ID" value="ORX18974.1"/>
    <property type="molecule type" value="Genomic_DNA"/>
</dbReference>
<feature type="signal peptide" evidence="6">
    <location>
        <begin position="1"/>
        <end position="19"/>
    </location>
</feature>
<evidence type="ECO:0008006" key="9">
    <source>
        <dbReference type="Google" id="ProtNLM"/>
    </source>
</evidence>
<evidence type="ECO:0000256" key="5">
    <source>
        <dbReference type="ARBA" id="ARBA00023288"/>
    </source>
</evidence>
<keyword evidence="5" id="KW-0449">Lipoprotein</keyword>
<evidence type="ECO:0000256" key="4">
    <source>
        <dbReference type="ARBA" id="ARBA00023139"/>
    </source>
</evidence>
<dbReference type="OrthoDB" id="4625500at2"/>
<keyword evidence="4" id="KW-0564">Palmitate</keyword>
<evidence type="ECO:0000256" key="2">
    <source>
        <dbReference type="ARBA" id="ARBA00022729"/>
    </source>
</evidence>
<dbReference type="Proteomes" id="UP000193317">
    <property type="component" value="Unassembled WGS sequence"/>
</dbReference>
<keyword evidence="8" id="KW-1185">Reference proteome</keyword>